<dbReference type="RefSeq" id="WP_269401346.1">
    <property type="nucleotide sequence ID" value="NZ_JAPWGW010000001.1"/>
</dbReference>
<dbReference type="InterPro" id="IPR011201">
    <property type="entry name" value="Zinc-ribbon_6_bact"/>
</dbReference>
<protein>
    <submittedName>
        <fullName evidence="3">Zinc-binding metallopeptidase</fullName>
    </submittedName>
</protein>
<evidence type="ECO:0000313" key="3">
    <source>
        <dbReference type="EMBL" id="MCZ4297193.1"/>
    </source>
</evidence>
<organism evidence="3 4">
    <name type="scientific">Henriciella marina</name>
    <dbReference type="NCBI Taxonomy" id="453851"/>
    <lineage>
        <taxon>Bacteria</taxon>
        <taxon>Pseudomonadati</taxon>
        <taxon>Pseudomonadota</taxon>
        <taxon>Alphaproteobacteria</taxon>
        <taxon>Hyphomonadales</taxon>
        <taxon>Hyphomonadaceae</taxon>
        <taxon>Henriciella</taxon>
    </lineage>
</organism>
<evidence type="ECO:0000259" key="2">
    <source>
        <dbReference type="Pfam" id="PF10005"/>
    </source>
</evidence>
<comment type="caution">
    <text evidence="3">The sequence shown here is derived from an EMBL/GenBank/DDBJ whole genome shotgun (WGS) entry which is preliminary data.</text>
</comment>
<dbReference type="Pfam" id="PF10005">
    <property type="entry name" value="Zn_ribbon_DZR_6"/>
    <property type="match status" value="1"/>
</dbReference>
<evidence type="ECO:0000313" key="4">
    <source>
        <dbReference type="Proteomes" id="UP001083770"/>
    </source>
</evidence>
<dbReference type="PIRSF" id="PIRSF012641">
    <property type="entry name" value="UCP012641"/>
    <property type="match status" value="1"/>
</dbReference>
<dbReference type="Pfam" id="PF15887">
    <property type="entry name" value="Peptidase_Mx"/>
    <property type="match status" value="1"/>
</dbReference>
<evidence type="ECO:0000256" key="1">
    <source>
        <dbReference type="SAM" id="MobiDB-lite"/>
    </source>
</evidence>
<feature type="domain" description="Zinc-ribbon" evidence="2">
    <location>
        <begin position="3"/>
        <end position="40"/>
    </location>
</feature>
<accession>A0ABT4LS59</accession>
<dbReference type="Gene3D" id="3.40.390.70">
    <property type="match status" value="1"/>
</dbReference>
<gene>
    <name evidence="3" type="ORF">O4G74_03880</name>
</gene>
<dbReference type="InterPro" id="IPR031321">
    <property type="entry name" value="UCP012641"/>
</dbReference>
<feature type="region of interest" description="Disordered" evidence="1">
    <location>
        <begin position="323"/>
        <end position="345"/>
    </location>
</feature>
<keyword evidence="4" id="KW-1185">Reference proteome</keyword>
<dbReference type="Proteomes" id="UP001083770">
    <property type="component" value="Unassembled WGS sequence"/>
</dbReference>
<dbReference type="EMBL" id="JAPWGW010000001">
    <property type="protein sequence ID" value="MCZ4297193.1"/>
    <property type="molecule type" value="Genomic_DNA"/>
</dbReference>
<sequence>MKLFKCPRCKGTLYFNNRACGCGAQVAFDPEAEKFEVLDAACANREQIGCNWKAASGQGSLCRACAMTEVVPDSMVNTNVPLWADTEAAKRWVLVNLGQWGWLKSGDQGPWPRFHLLSEVTSSGPAPVTMGHADGLITINVTEADPAQRVARREKLSERYRTLTGHFRHELGHYVFQRLVEDERFAAAFRNRFGDERADYGAALSQHYDNGPPQGWQDNHITEYASSHPHEDWAETFAHLVHLTDMIDSANATGLRQSSTMVPDPYRTSDGDAVISAGANLGIAFNHVNRSMGLFDLYPFVIAPAVRDKLAFIRAAVAAGPRESAKPKRRNWNPFKAAPVRAGRT</sequence>
<proteinExistence type="predicted"/>
<reference evidence="3" key="1">
    <citation type="submission" date="2022-12" db="EMBL/GenBank/DDBJ databases">
        <title>Bacterial isolates from different developmental stages of Nematostella vectensis.</title>
        <authorList>
            <person name="Fraune S."/>
        </authorList>
    </citation>
    <scope>NUCLEOTIDE SEQUENCE</scope>
    <source>
        <strain evidence="3">G21632-S1</strain>
    </source>
</reference>
<name>A0ABT4LS59_9PROT</name>